<protein>
    <recommendedName>
        <fullName evidence="3">PhoP regulatory network protein YrbL</fullName>
    </recommendedName>
</protein>
<reference evidence="1 2" key="1">
    <citation type="submission" date="2019-01" db="EMBL/GenBank/DDBJ databases">
        <authorList>
            <person name="Zhang S."/>
        </authorList>
    </citation>
    <scope>NUCLEOTIDE SEQUENCE [LARGE SCALE GENOMIC DNA]</scope>
    <source>
        <strain evidence="1 2">1626</strain>
    </source>
</reference>
<evidence type="ECO:0000313" key="2">
    <source>
        <dbReference type="Proteomes" id="UP000298681"/>
    </source>
</evidence>
<dbReference type="InterPro" id="IPR019647">
    <property type="entry name" value="PhoP_reg_network_YrbL"/>
</dbReference>
<gene>
    <name evidence="1" type="ORF">E4582_05830</name>
</gene>
<dbReference type="Proteomes" id="UP000298681">
    <property type="component" value="Unassembled WGS sequence"/>
</dbReference>
<dbReference type="AlphaFoldDB" id="A0A4Z1RDU1"/>
<comment type="caution">
    <text evidence="1">The sequence shown here is derived from an EMBL/GenBank/DDBJ whole genome shotgun (WGS) entry which is preliminary data.</text>
</comment>
<dbReference type="EMBL" id="SPUH01000001">
    <property type="protein sequence ID" value="TKS54333.1"/>
    <property type="molecule type" value="Genomic_DNA"/>
</dbReference>
<keyword evidence="2" id="KW-1185">Reference proteome</keyword>
<dbReference type="Pfam" id="PF10707">
    <property type="entry name" value="YrbL-PhoP_reg"/>
    <property type="match status" value="1"/>
</dbReference>
<name>A0A4Z1RDU1_9GAMM</name>
<accession>A0A4Z1RDU1</accession>
<evidence type="ECO:0008006" key="3">
    <source>
        <dbReference type="Google" id="ProtNLM"/>
    </source>
</evidence>
<proteinExistence type="predicted"/>
<organism evidence="1 2">
    <name type="scientific">Luteimonas yindakuii</name>
    <dbReference type="NCBI Taxonomy" id="2565782"/>
    <lineage>
        <taxon>Bacteria</taxon>
        <taxon>Pseudomonadati</taxon>
        <taxon>Pseudomonadota</taxon>
        <taxon>Gammaproteobacteria</taxon>
        <taxon>Lysobacterales</taxon>
        <taxon>Lysobacteraceae</taxon>
        <taxon>Luteimonas</taxon>
    </lineage>
</organism>
<evidence type="ECO:0000313" key="1">
    <source>
        <dbReference type="EMBL" id="TKS54333.1"/>
    </source>
</evidence>
<dbReference type="RefSeq" id="WP_134673711.1">
    <property type="nucleotide sequence ID" value="NZ_SPUH01000001.1"/>
</dbReference>
<sequence>MAPAPATPLPPASAQGFSDDGGLWHGMPVVARGAHRVCVLDPVVHGHCLKYPLPVDPAVRRPLRHRLREAWARLVPRRQTNALELRAWRHLHARLGDRLDDRVARCVDLVATPAGQALRCALVVDAGGTPAPSLYDLLFGASRGRYHADALCDAVTRFETWLHVHAVPLFDLNSGNLVVVECAGIPELVCVDVKSVLGGKEIVPVSRWSRGLMQRKITRRADRLRARIRAHAPLAATQGAH</sequence>